<proteinExistence type="predicted"/>
<comment type="caution">
    <text evidence="1">The sequence shown here is derived from an EMBL/GenBank/DDBJ whole genome shotgun (WGS) entry which is preliminary data.</text>
</comment>
<dbReference type="SUPFAM" id="SSF54427">
    <property type="entry name" value="NTF2-like"/>
    <property type="match status" value="1"/>
</dbReference>
<accession>A0A504UFH5</accession>
<dbReference type="AlphaFoldDB" id="A0A504UFH5"/>
<dbReference type="Proteomes" id="UP000316429">
    <property type="component" value="Unassembled WGS sequence"/>
</dbReference>
<organism evidence="1 2">
    <name type="scientific">Rhizobium glycinendophyticum</name>
    <dbReference type="NCBI Taxonomy" id="2589807"/>
    <lineage>
        <taxon>Bacteria</taxon>
        <taxon>Pseudomonadati</taxon>
        <taxon>Pseudomonadota</taxon>
        <taxon>Alphaproteobacteria</taxon>
        <taxon>Hyphomicrobiales</taxon>
        <taxon>Rhizobiaceae</taxon>
        <taxon>Rhizobium/Agrobacterium group</taxon>
        <taxon>Rhizobium</taxon>
    </lineage>
</organism>
<reference evidence="1 2" key="1">
    <citation type="submission" date="2019-06" db="EMBL/GenBank/DDBJ databases">
        <title>Rhizobium sp. CL12 isolated from roots of soybean.</title>
        <authorList>
            <person name="Wang C."/>
        </authorList>
    </citation>
    <scope>NUCLEOTIDE SEQUENCE [LARGE SCALE GENOMIC DNA]</scope>
    <source>
        <strain evidence="1 2">CL12</strain>
    </source>
</reference>
<dbReference type="EMBL" id="VFYP01000001">
    <property type="protein sequence ID" value="TPP09535.1"/>
    <property type="molecule type" value="Genomic_DNA"/>
</dbReference>
<name>A0A504UFH5_9HYPH</name>
<dbReference type="Gene3D" id="3.10.450.50">
    <property type="match status" value="1"/>
</dbReference>
<dbReference type="InterPro" id="IPR032710">
    <property type="entry name" value="NTF2-like_dom_sf"/>
</dbReference>
<gene>
    <name evidence="1" type="ORF">FJQ55_01270</name>
</gene>
<evidence type="ECO:0000313" key="2">
    <source>
        <dbReference type="Proteomes" id="UP000316429"/>
    </source>
</evidence>
<sequence>MTDEQAVRNLAFSYVQAMAFGDEGQLRTAFHPDAAIIGNYQNALEWLSLDAFIEAILAETPAAPGSTPLCDVQSATLIGDTACVTVIDEFAGLRFTDILSMVKVAGNWKIVNKVYYIHP</sequence>
<protein>
    <submittedName>
        <fullName evidence="1">Nuclear transport factor 2 family protein</fullName>
    </submittedName>
</protein>
<evidence type="ECO:0000313" key="1">
    <source>
        <dbReference type="EMBL" id="TPP09535.1"/>
    </source>
</evidence>
<dbReference type="OrthoDB" id="7451095at2"/>
<dbReference type="InterPro" id="IPR039437">
    <property type="entry name" value="FrzH/put_lumazine-bd"/>
</dbReference>
<dbReference type="Pfam" id="PF12893">
    <property type="entry name" value="Lumazine_bd_2"/>
    <property type="match status" value="1"/>
</dbReference>
<keyword evidence="2" id="KW-1185">Reference proteome</keyword>
<dbReference type="RefSeq" id="WP_140825923.1">
    <property type="nucleotide sequence ID" value="NZ_VFYP01000001.1"/>
</dbReference>